<evidence type="ECO:0000256" key="4">
    <source>
        <dbReference type="ARBA" id="ARBA00022692"/>
    </source>
</evidence>
<dbReference type="Proteomes" id="UP000593567">
    <property type="component" value="Unassembled WGS sequence"/>
</dbReference>
<evidence type="ECO:0000256" key="5">
    <source>
        <dbReference type="ARBA" id="ARBA00022801"/>
    </source>
</evidence>
<dbReference type="InterPro" id="IPR012020">
    <property type="entry name" value="ABHD4"/>
</dbReference>
<name>A0A7J7J054_BUGNE</name>
<organism evidence="12 13">
    <name type="scientific">Bugula neritina</name>
    <name type="common">Brown bryozoan</name>
    <name type="synonym">Sertularia neritina</name>
    <dbReference type="NCBI Taxonomy" id="10212"/>
    <lineage>
        <taxon>Eukaryota</taxon>
        <taxon>Metazoa</taxon>
        <taxon>Spiralia</taxon>
        <taxon>Lophotrochozoa</taxon>
        <taxon>Bryozoa</taxon>
        <taxon>Gymnolaemata</taxon>
        <taxon>Cheilostomatida</taxon>
        <taxon>Flustrina</taxon>
        <taxon>Buguloidea</taxon>
        <taxon>Bugulidae</taxon>
        <taxon>Bugula</taxon>
    </lineage>
</organism>
<evidence type="ECO:0000256" key="10">
    <source>
        <dbReference type="SAM" id="SignalP"/>
    </source>
</evidence>
<dbReference type="Pfam" id="PF00561">
    <property type="entry name" value="Abhydrolase_1"/>
    <property type="match status" value="1"/>
</dbReference>
<dbReference type="PIRSF" id="PIRSF005211">
    <property type="entry name" value="Ab_hydro_YheT"/>
    <property type="match status" value="1"/>
</dbReference>
<feature type="active site" description="Charge relay system" evidence="9">
    <location>
        <position position="385"/>
    </location>
</feature>
<feature type="signal peptide" evidence="10">
    <location>
        <begin position="1"/>
        <end position="18"/>
    </location>
</feature>
<evidence type="ECO:0000256" key="2">
    <source>
        <dbReference type="ARBA" id="ARBA00010884"/>
    </source>
</evidence>
<keyword evidence="10" id="KW-0732">Signal</keyword>
<keyword evidence="6" id="KW-0735">Signal-anchor</keyword>
<evidence type="ECO:0000313" key="12">
    <source>
        <dbReference type="EMBL" id="KAF6019540.1"/>
    </source>
</evidence>
<dbReference type="GO" id="GO:0051792">
    <property type="term" value="P:medium-chain fatty acid biosynthetic process"/>
    <property type="evidence" value="ECO:0007669"/>
    <property type="project" value="TreeGrafter"/>
</dbReference>
<dbReference type="SUPFAM" id="SSF53474">
    <property type="entry name" value="alpha/beta-Hydrolases"/>
    <property type="match status" value="1"/>
</dbReference>
<dbReference type="GO" id="GO:0008126">
    <property type="term" value="F:acetylesterase activity"/>
    <property type="evidence" value="ECO:0007669"/>
    <property type="project" value="TreeGrafter"/>
</dbReference>
<dbReference type="GO" id="GO:0036126">
    <property type="term" value="C:sperm flagellum"/>
    <property type="evidence" value="ECO:0007669"/>
    <property type="project" value="TreeGrafter"/>
</dbReference>
<dbReference type="GO" id="GO:0046464">
    <property type="term" value="P:acylglycerol catabolic process"/>
    <property type="evidence" value="ECO:0007669"/>
    <property type="project" value="TreeGrafter"/>
</dbReference>
<feature type="active site" description="Charge relay system" evidence="9">
    <location>
        <position position="354"/>
    </location>
</feature>
<dbReference type="PANTHER" id="PTHR10794">
    <property type="entry name" value="ABHYDROLASE DOMAIN-CONTAINING PROTEIN"/>
    <property type="match status" value="1"/>
</dbReference>
<dbReference type="AlphaFoldDB" id="A0A7J7J054"/>
<dbReference type="InterPro" id="IPR029058">
    <property type="entry name" value="AB_hydrolase_fold"/>
</dbReference>
<comment type="similarity">
    <text evidence="2">Belongs to the AB hydrolase superfamily. AB hydrolase 4 family.</text>
</comment>
<keyword evidence="13" id="KW-1185">Reference proteome</keyword>
<dbReference type="GO" id="GO:0097524">
    <property type="term" value="C:sperm plasma membrane"/>
    <property type="evidence" value="ECO:0007669"/>
    <property type="project" value="TreeGrafter"/>
</dbReference>
<dbReference type="OrthoDB" id="5954035at2759"/>
<dbReference type="InterPro" id="IPR000952">
    <property type="entry name" value="AB_hydrolase_4_CS"/>
</dbReference>
<dbReference type="InterPro" id="IPR050960">
    <property type="entry name" value="AB_hydrolase_4_sf"/>
</dbReference>
<feature type="domain" description="AB hydrolase-1" evidence="11">
    <location>
        <begin position="138"/>
        <end position="390"/>
    </location>
</feature>
<comment type="caution">
    <text evidence="12">The sequence shown here is derived from an EMBL/GenBank/DDBJ whole genome shotgun (WGS) entry which is preliminary data.</text>
</comment>
<evidence type="ECO:0000256" key="8">
    <source>
        <dbReference type="ARBA" id="ARBA00023136"/>
    </source>
</evidence>
<dbReference type="Gene3D" id="3.40.50.1820">
    <property type="entry name" value="alpha/beta hydrolase"/>
    <property type="match status" value="1"/>
</dbReference>
<keyword evidence="4" id="KW-0812">Transmembrane</keyword>
<dbReference type="EMBL" id="VXIV02003222">
    <property type="protein sequence ID" value="KAF6019540.1"/>
    <property type="molecule type" value="Genomic_DNA"/>
</dbReference>
<reference evidence="12" key="1">
    <citation type="submission" date="2020-06" db="EMBL/GenBank/DDBJ databases">
        <title>Draft genome of Bugula neritina, a colonial animal packing powerful symbionts and potential medicines.</title>
        <authorList>
            <person name="Rayko M."/>
        </authorList>
    </citation>
    <scope>NUCLEOTIDE SEQUENCE [LARGE SCALE GENOMIC DNA]</scope>
    <source>
        <strain evidence="12">Kwan_BN1</strain>
    </source>
</reference>
<dbReference type="PROSITE" id="PS01133">
    <property type="entry name" value="UPF0017"/>
    <property type="match status" value="1"/>
</dbReference>
<gene>
    <name evidence="12" type="ORF">EB796_022144</name>
</gene>
<dbReference type="InterPro" id="IPR000073">
    <property type="entry name" value="AB_hydrolase_1"/>
</dbReference>
<evidence type="ECO:0000256" key="3">
    <source>
        <dbReference type="ARBA" id="ARBA00022487"/>
    </source>
</evidence>
<evidence type="ECO:0000313" key="13">
    <source>
        <dbReference type="Proteomes" id="UP000593567"/>
    </source>
</evidence>
<dbReference type="PANTHER" id="PTHR10794:SF45">
    <property type="entry name" value="MONOACYLGLYCEROL LIPASE ABHD2"/>
    <property type="match status" value="1"/>
</dbReference>
<evidence type="ECO:0000256" key="1">
    <source>
        <dbReference type="ARBA" id="ARBA00004606"/>
    </source>
</evidence>
<dbReference type="GO" id="GO:0047372">
    <property type="term" value="F:monoacylglycerol lipase activity"/>
    <property type="evidence" value="ECO:0007669"/>
    <property type="project" value="TreeGrafter"/>
</dbReference>
<evidence type="ECO:0000259" key="11">
    <source>
        <dbReference type="Pfam" id="PF00561"/>
    </source>
</evidence>
<feature type="chain" id="PRO_5029630727" evidence="10">
    <location>
        <begin position="19"/>
        <end position="434"/>
    </location>
</feature>
<evidence type="ECO:0000256" key="7">
    <source>
        <dbReference type="ARBA" id="ARBA00022989"/>
    </source>
</evidence>
<sequence length="434" mass="48761">MIEFSYFIACLFVIIVSCIKVLHVNSCAEWPELFVNGAEFTWRFTSDATNNEADSTSDDSFVAQILKRAPIFSKPYIPPLIWGRSGHLQTVIHSTFSRHKTPRVKGDSRHTLFLSDGSMLTFDLFQPPTGAVSTEDVTLVVCPGIGNSSETVALRAFSHHANSYGYRVAVLNHLGIIPSIPLTTSRIFTYGSTEEYGAMVNKVKEMYPQSKLIAVGFSMGGNIVSKYLGECSKQRANFVAGISCCQGYDILKSLEIMGSWKHMGKAYLRAICVCVQKVLHNFQSVLLSDEQLSRFGIQSRMELLYSLNLVHLDDILLSKMAGYSDYREYYRQSSSSLYIPQIDIPMLFINAKDDPLIPPEMFDTPLRHTEVNKKAVFVVTKHGGHLGFYECQEGSKFFQRGTFTWLDKAVVQYVGAVVFLASAVRPQLRKQERK</sequence>
<accession>A0A7J7J054</accession>
<evidence type="ECO:0000256" key="9">
    <source>
        <dbReference type="PIRSR" id="PIRSR005211-1"/>
    </source>
</evidence>
<comment type="subcellular location">
    <subcellularLocation>
        <location evidence="1">Membrane</location>
        <topology evidence="1">Single-pass type II membrane protein</topology>
    </subcellularLocation>
</comment>
<dbReference type="GO" id="GO:0043401">
    <property type="term" value="P:steroid hormone receptor signaling pathway"/>
    <property type="evidence" value="ECO:0007669"/>
    <property type="project" value="TreeGrafter"/>
</dbReference>
<proteinExistence type="inferred from homology"/>
<feature type="active site" description="Charge relay system" evidence="9">
    <location>
        <position position="218"/>
    </location>
</feature>
<protein>
    <submittedName>
        <fullName evidence="12">ABHD2</fullName>
    </submittedName>
</protein>
<keyword evidence="8" id="KW-0472">Membrane</keyword>
<keyword evidence="3" id="KW-0719">Serine esterase</keyword>
<evidence type="ECO:0000256" key="6">
    <source>
        <dbReference type="ARBA" id="ARBA00022968"/>
    </source>
</evidence>
<dbReference type="GO" id="GO:0051793">
    <property type="term" value="P:medium-chain fatty acid catabolic process"/>
    <property type="evidence" value="ECO:0007669"/>
    <property type="project" value="TreeGrafter"/>
</dbReference>
<keyword evidence="5" id="KW-0378">Hydrolase</keyword>
<keyword evidence="7" id="KW-1133">Transmembrane helix</keyword>
<dbReference type="GO" id="GO:0048240">
    <property type="term" value="P:sperm capacitation"/>
    <property type="evidence" value="ECO:0007669"/>
    <property type="project" value="TreeGrafter"/>
</dbReference>